<accession>A0A8H3XBZ3</accession>
<dbReference type="SUPFAM" id="SSF141571">
    <property type="entry name" value="Pentapeptide repeat-like"/>
    <property type="match status" value="1"/>
</dbReference>
<gene>
    <name evidence="1" type="ORF">F8M41_002965</name>
</gene>
<sequence length="266" mass="30295">MFVDNNKVVVDYDQMNEKISSEWERFLGNTDIELLLLRFSMPLFRRGNQYWFFHKSLRDYLISCALLDSLKDTSQATRFNVQSIAPEPAIQQFLAEQVQQMPEYERKPLFKFIEYSKRDRNIQIASANAITVLSRASMQHSVNLNNIRVPGADLSNGDFNNLQFVRADLNNVNFNNAKLQSTNFKGACLQNANLQNANLQNANFEGASLQDANLNGANLSGANLRRSILLGVKLYNSNLNNVNFEGASLRIRDFHKFVPNTNFGDI</sequence>
<keyword evidence="2" id="KW-1185">Reference proteome</keyword>
<dbReference type="PANTHER" id="PTHR14136">
    <property type="entry name" value="BTB_POZ DOMAIN-CONTAINING PROTEIN KCTD9"/>
    <property type="match status" value="1"/>
</dbReference>
<dbReference type="InterPro" id="IPR051082">
    <property type="entry name" value="Pentapeptide-BTB/POZ_domain"/>
</dbReference>
<name>A0A8H3XBZ3_GIGMA</name>
<reference evidence="1 2" key="1">
    <citation type="journal article" date="2019" name="Environ. Microbiol.">
        <title>At the nexus of three kingdoms: the genome of the mycorrhizal fungus Gigaspora margarita provides insights into plant, endobacterial and fungal interactions.</title>
        <authorList>
            <person name="Venice F."/>
            <person name="Ghignone S."/>
            <person name="Salvioli di Fossalunga A."/>
            <person name="Amselem J."/>
            <person name="Novero M."/>
            <person name="Xianan X."/>
            <person name="Sedzielewska Toro K."/>
            <person name="Morin E."/>
            <person name="Lipzen A."/>
            <person name="Grigoriev I.V."/>
            <person name="Henrissat B."/>
            <person name="Martin F.M."/>
            <person name="Bonfante P."/>
        </authorList>
    </citation>
    <scope>NUCLEOTIDE SEQUENCE [LARGE SCALE GENOMIC DNA]</scope>
    <source>
        <strain evidence="1 2">BEG34</strain>
    </source>
</reference>
<protein>
    <submittedName>
        <fullName evidence="1">NACHT domain-containing protein</fullName>
    </submittedName>
</protein>
<evidence type="ECO:0000313" key="2">
    <source>
        <dbReference type="Proteomes" id="UP000439903"/>
    </source>
</evidence>
<dbReference type="OrthoDB" id="2438020at2759"/>
<evidence type="ECO:0000313" key="1">
    <source>
        <dbReference type="EMBL" id="KAF0446150.1"/>
    </source>
</evidence>
<dbReference type="InterPro" id="IPR001646">
    <property type="entry name" value="5peptide_repeat"/>
</dbReference>
<comment type="caution">
    <text evidence="1">The sequence shown here is derived from an EMBL/GenBank/DDBJ whole genome shotgun (WGS) entry which is preliminary data.</text>
</comment>
<dbReference type="PANTHER" id="PTHR14136:SF17">
    <property type="entry name" value="BTB_POZ DOMAIN-CONTAINING PROTEIN KCTD9"/>
    <property type="match status" value="1"/>
</dbReference>
<proteinExistence type="predicted"/>
<dbReference type="Proteomes" id="UP000439903">
    <property type="component" value="Unassembled WGS sequence"/>
</dbReference>
<organism evidence="1 2">
    <name type="scientific">Gigaspora margarita</name>
    <dbReference type="NCBI Taxonomy" id="4874"/>
    <lineage>
        <taxon>Eukaryota</taxon>
        <taxon>Fungi</taxon>
        <taxon>Fungi incertae sedis</taxon>
        <taxon>Mucoromycota</taxon>
        <taxon>Glomeromycotina</taxon>
        <taxon>Glomeromycetes</taxon>
        <taxon>Diversisporales</taxon>
        <taxon>Gigasporaceae</taxon>
        <taxon>Gigaspora</taxon>
    </lineage>
</organism>
<dbReference type="Gene3D" id="2.160.20.80">
    <property type="entry name" value="E3 ubiquitin-protein ligase SopA"/>
    <property type="match status" value="1"/>
</dbReference>
<dbReference type="AlphaFoldDB" id="A0A8H3XBZ3"/>
<dbReference type="Pfam" id="PF00805">
    <property type="entry name" value="Pentapeptide"/>
    <property type="match status" value="3"/>
</dbReference>
<dbReference type="EMBL" id="WTPW01001254">
    <property type="protein sequence ID" value="KAF0446150.1"/>
    <property type="molecule type" value="Genomic_DNA"/>
</dbReference>